<dbReference type="SUPFAM" id="SSF53187">
    <property type="entry name" value="Zn-dependent exopeptidases"/>
    <property type="match status" value="1"/>
</dbReference>
<dbReference type="EMBL" id="JAIXNE010000002">
    <property type="protein sequence ID" value="MCA6075140.1"/>
    <property type="molecule type" value="Genomic_DNA"/>
</dbReference>
<evidence type="ECO:0000256" key="3">
    <source>
        <dbReference type="ARBA" id="ARBA00022801"/>
    </source>
</evidence>
<evidence type="ECO:0000259" key="5">
    <source>
        <dbReference type="Pfam" id="PF24827"/>
    </source>
</evidence>
<comment type="caution">
    <text evidence="7">The sequence shown here is derived from an EMBL/GenBank/DDBJ whole genome shotgun (WGS) entry which is preliminary data.</text>
</comment>
<dbReference type="GO" id="GO:0016811">
    <property type="term" value="F:hydrolase activity, acting on carbon-nitrogen (but not peptide) bonds, in linear amides"/>
    <property type="evidence" value="ECO:0007669"/>
    <property type="project" value="InterPro"/>
</dbReference>
<gene>
    <name evidence="6" type="ORF">LDX50_09675</name>
    <name evidence="7" type="ORF">LDX50_15645</name>
    <name evidence="8" type="ORF">LDX50_21365</name>
</gene>
<keyword evidence="2" id="KW-0479">Metal-binding</keyword>
<reference evidence="7" key="1">
    <citation type="submission" date="2021-09" db="EMBL/GenBank/DDBJ databases">
        <title>Fulvivirga sp. isolated from coastal sediment.</title>
        <authorList>
            <person name="Yu H."/>
        </authorList>
    </citation>
    <scope>NUCLEOTIDE SEQUENCE</scope>
    <source>
        <strain evidence="7">1062</strain>
    </source>
</reference>
<dbReference type="InterPro" id="IPR055438">
    <property type="entry name" value="AstE_AspA_cat"/>
</dbReference>
<dbReference type="InterPro" id="IPR053138">
    <property type="entry name" value="N-alpha-Ac-DABA_deacetylase"/>
</dbReference>
<dbReference type="Pfam" id="PF24827">
    <property type="entry name" value="AstE_AspA_cat"/>
    <property type="match status" value="1"/>
</dbReference>
<dbReference type="PANTHER" id="PTHR37326:SF1">
    <property type="entry name" value="BLL3975 PROTEIN"/>
    <property type="match status" value="1"/>
</dbReference>
<dbReference type="AlphaFoldDB" id="A0A9X1HT57"/>
<comment type="cofactor">
    <cofactor evidence="1">
        <name>Zn(2+)</name>
        <dbReference type="ChEBI" id="CHEBI:29105"/>
    </cofactor>
</comment>
<evidence type="ECO:0000313" key="7">
    <source>
        <dbReference type="EMBL" id="MCA6076317.1"/>
    </source>
</evidence>
<feature type="domain" description="Succinylglutamate desuccinylase/Aspartoacylase catalytic" evidence="5">
    <location>
        <begin position="35"/>
        <end position="219"/>
    </location>
</feature>
<dbReference type="RefSeq" id="WP_225698245.1">
    <property type="nucleotide sequence ID" value="NZ_JAIXNE010000002.1"/>
</dbReference>
<dbReference type="GO" id="GO:0016788">
    <property type="term" value="F:hydrolase activity, acting on ester bonds"/>
    <property type="evidence" value="ECO:0007669"/>
    <property type="project" value="InterPro"/>
</dbReference>
<organism evidence="7 9">
    <name type="scientific">Fulvivirga sedimenti</name>
    <dbReference type="NCBI Taxonomy" id="2879465"/>
    <lineage>
        <taxon>Bacteria</taxon>
        <taxon>Pseudomonadati</taxon>
        <taxon>Bacteroidota</taxon>
        <taxon>Cytophagia</taxon>
        <taxon>Cytophagales</taxon>
        <taxon>Fulvivirgaceae</taxon>
        <taxon>Fulvivirga</taxon>
    </lineage>
</organism>
<evidence type="ECO:0000256" key="4">
    <source>
        <dbReference type="ARBA" id="ARBA00022833"/>
    </source>
</evidence>
<dbReference type="Proteomes" id="UP001139409">
    <property type="component" value="Unassembled WGS sequence"/>
</dbReference>
<dbReference type="PANTHER" id="PTHR37326">
    <property type="entry name" value="BLL3975 PROTEIN"/>
    <property type="match status" value="1"/>
</dbReference>
<keyword evidence="9" id="KW-1185">Reference proteome</keyword>
<dbReference type="EMBL" id="JAIXNE010000003">
    <property type="protein sequence ID" value="MCA6076317.1"/>
    <property type="molecule type" value="Genomic_DNA"/>
</dbReference>
<protein>
    <submittedName>
        <fullName evidence="7">Succinylglutamate desuccinylase/aspartoacylase family protein</fullName>
    </submittedName>
</protein>
<evidence type="ECO:0000256" key="2">
    <source>
        <dbReference type="ARBA" id="ARBA00022723"/>
    </source>
</evidence>
<dbReference type="CDD" id="cd06251">
    <property type="entry name" value="M14_ASTE_ASPA-like"/>
    <property type="match status" value="1"/>
</dbReference>
<evidence type="ECO:0000256" key="1">
    <source>
        <dbReference type="ARBA" id="ARBA00001947"/>
    </source>
</evidence>
<proteinExistence type="predicted"/>
<dbReference type="GO" id="GO:0046872">
    <property type="term" value="F:metal ion binding"/>
    <property type="evidence" value="ECO:0007669"/>
    <property type="project" value="UniProtKB-KW"/>
</dbReference>
<sequence>MTNIHQHYTFIKILTGSDLSKRRMPAMTLESDKKGPVVWLTGCMHGDEIGGTVIIHEVFKRLKKSLLKGKVHAFPLMNPFGFEAISRNIVLSKEDLNRSFPGNENGTLAERIASKILSLILQTKPDLVIDLHNDWNKSIPYAVLDRSDNERVDQKILEIAGASGMIQIEETDRIHSTLTYNLIRNNVPAFVLELGESFIINEKNIEIGIRSIWNILEHLKMVENTEAPYRYPSLEHLPDHPLQYSALPLSSSSGIVRFLKKPGDLVSKGAKLAKVCNAFGKQVELITALSDGIVLGHTDNALAYPGSPVMAFGLTSKK</sequence>
<name>A0A9X1HT57_9BACT</name>
<dbReference type="Gene3D" id="3.40.630.10">
    <property type="entry name" value="Zn peptidases"/>
    <property type="match status" value="1"/>
</dbReference>
<evidence type="ECO:0000313" key="8">
    <source>
        <dbReference type="EMBL" id="MCA6077445.1"/>
    </source>
</evidence>
<dbReference type="EMBL" id="JAIXNE010000004">
    <property type="protein sequence ID" value="MCA6077445.1"/>
    <property type="molecule type" value="Genomic_DNA"/>
</dbReference>
<accession>A0A9X1HT57</accession>
<keyword evidence="3" id="KW-0378">Hydrolase</keyword>
<dbReference type="PIRSF" id="PIRSF039012">
    <property type="entry name" value="ASP"/>
    <property type="match status" value="1"/>
</dbReference>
<evidence type="ECO:0000313" key="6">
    <source>
        <dbReference type="EMBL" id="MCA6075140.1"/>
    </source>
</evidence>
<dbReference type="InterPro" id="IPR043795">
    <property type="entry name" value="N-alpha-Ac-DABA-like"/>
</dbReference>
<keyword evidence="4" id="KW-0862">Zinc</keyword>
<evidence type="ECO:0000313" key="9">
    <source>
        <dbReference type="Proteomes" id="UP001139409"/>
    </source>
</evidence>